<dbReference type="SUPFAM" id="SSF47384">
    <property type="entry name" value="Homodimeric domain of signal transducing histidine kinase"/>
    <property type="match status" value="1"/>
</dbReference>
<evidence type="ECO:0000256" key="3">
    <source>
        <dbReference type="ARBA" id="ARBA00022553"/>
    </source>
</evidence>
<dbReference type="GO" id="GO:0007234">
    <property type="term" value="P:osmosensory signaling via phosphorelay pathway"/>
    <property type="evidence" value="ECO:0007669"/>
    <property type="project" value="TreeGrafter"/>
</dbReference>
<evidence type="ECO:0000256" key="2">
    <source>
        <dbReference type="ARBA" id="ARBA00012438"/>
    </source>
</evidence>
<dbReference type="InterPro" id="IPR013656">
    <property type="entry name" value="PAS_4"/>
</dbReference>
<keyword evidence="4" id="KW-0808">Transferase</keyword>
<evidence type="ECO:0000259" key="8">
    <source>
        <dbReference type="PROSITE" id="PS50113"/>
    </source>
</evidence>
<dbReference type="Gene3D" id="3.30.450.20">
    <property type="entry name" value="PAS domain"/>
    <property type="match status" value="1"/>
</dbReference>
<reference evidence="9 10" key="1">
    <citation type="submission" date="2018-02" db="EMBL/GenBank/DDBJ databases">
        <title>novel marine gammaproteobacteria from coastal saline agro ecosystem.</title>
        <authorList>
            <person name="Krishnan R."/>
            <person name="Ramesh Kumar N."/>
        </authorList>
    </citation>
    <scope>NUCLEOTIDE SEQUENCE [LARGE SCALE GENOMIC DNA]</scope>
    <source>
        <strain evidence="9 10">228</strain>
    </source>
</reference>
<dbReference type="Pfam" id="PF00512">
    <property type="entry name" value="HisKA"/>
    <property type="match status" value="1"/>
</dbReference>
<dbReference type="SUPFAM" id="SSF55781">
    <property type="entry name" value="GAF domain-like"/>
    <property type="match status" value="1"/>
</dbReference>
<proteinExistence type="predicted"/>
<sequence>MHEIEADLIGAMIRHSPGIFFLKNCNLEFERVSQSFLDLFGLTEAQVLGRKAEDVFAGDQHQYVEMDRQVLDTASPLFVEEHFLHPVLGRDVYLQTEKFPVYDKRHRLVGICSVSHEITERKILEQATHAIISGVSRRYNQDFFEQFVLKMREAMEASFVFVARLKPDGEHAEMIVFCGEQGLLTPITYRLEGTASAHSLDKQLQLLAEGASRLFPMDNELSSFKIEGYIGAPLIDQHNVTMGVLGAMFRKPITHPDFCSTLFRIFSDRIASELERMEAVNAQAMLNKVLEERVIARTRELEAVNQELEAFSYSVSHDLRAPLRALDGYSHALLEDYEPQLDDMGKLYLTRLRLAAQQMGSLIDSLLELSRVTRTHLSCGQVDLSEMVQGIVNDLRLSAPNRQVEVTIEPELYVDADPNLLHSVMQNLVGNAWKYSARCERASIHVGQEAINGRMAFYVKDNGIGFDTTQATRLFVPFQRLHDKKDFEGTGIGLATVSRIIKRHGGKIWAESAPGQGSCFFFTLAD</sequence>
<dbReference type="SMART" id="SM00387">
    <property type="entry name" value="HATPase_c"/>
    <property type="match status" value="1"/>
</dbReference>
<dbReference type="OrthoDB" id="9760752at2"/>
<comment type="catalytic activity">
    <reaction evidence="1">
        <text>ATP + protein L-histidine = ADP + protein N-phospho-L-histidine.</text>
        <dbReference type="EC" id="2.7.13.3"/>
    </reaction>
</comment>
<dbReference type="FunFam" id="1.10.287.130:FF:000070">
    <property type="entry name" value="Histidine kinase sensor protein"/>
    <property type="match status" value="1"/>
</dbReference>
<name>A0A2S5KRN1_9PROT</name>
<dbReference type="PANTHER" id="PTHR42878">
    <property type="entry name" value="TWO-COMPONENT HISTIDINE KINASE"/>
    <property type="match status" value="1"/>
</dbReference>
<organism evidence="9 10">
    <name type="scientific">Proteobacteria bacterium 228</name>
    <dbReference type="NCBI Taxonomy" id="2083153"/>
    <lineage>
        <taxon>Bacteria</taxon>
        <taxon>Pseudomonadati</taxon>
        <taxon>Pseudomonadota</taxon>
    </lineage>
</organism>
<dbReference type="PRINTS" id="PR00344">
    <property type="entry name" value="BCTRLSENSOR"/>
</dbReference>
<dbReference type="InterPro" id="IPR000700">
    <property type="entry name" value="PAS-assoc_C"/>
</dbReference>
<gene>
    <name evidence="9" type="ORF">C4K68_12275</name>
</gene>
<keyword evidence="3" id="KW-0597">Phosphoprotein</keyword>
<dbReference type="PROSITE" id="PS50113">
    <property type="entry name" value="PAC"/>
    <property type="match status" value="1"/>
</dbReference>
<dbReference type="CDD" id="cd00082">
    <property type="entry name" value="HisKA"/>
    <property type="match status" value="1"/>
</dbReference>
<dbReference type="InterPro" id="IPR005467">
    <property type="entry name" value="His_kinase_dom"/>
</dbReference>
<dbReference type="InterPro" id="IPR036890">
    <property type="entry name" value="HATPase_C_sf"/>
</dbReference>
<keyword evidence="6" id="KW-0472">Membrane</keyword>
<feature type="domain" description="PAC" evidence="8">
    <location>
        <begin position="77"/>
        <end position="130"/>
    </location>
</feature>
<evidence type="ECO:0000256" key="4">
    <source>
        <dbReference type="ARBA" id="ARBA00022679"/>
    </source>
</evidence>
<dbReference type="SUPFAM" id="SSF55874">
    <property type="entry name" value="ATPase domain of HSP90 chaperone/DNA topoisomerase II/histidine kinase"/>
    <property type="match status" value="1"/>
</dbReference>
<dbReference type="InterPro" id="IPR003661">
    <property type="entry name" value="HisK_dim/P_dom"/>
</dbReference>
<dbReference type="EMBL" id="PRLP01000035">
    <property type="protein sequence ID" value="PPC77179.1"/>
    <property type="molecule type" value="Genomic_DNA"/>
</dbReference>
<evidence type="ECO:0000313" key="10">
    <source>
        <dbReference type="Proteomes" id="UP000238196"/>
    </source>
</evidence>
<dbReference type="NCBIfam" id="TIGR00229">
    <property type="entry name" value="sensory_box"/>
    <property type="match status" value="1"/>
</dbReference>
<dbReference type="AlphaFoldDB" id="A0A2S5KRN1"/>
<dbReference type="GO" id="GO:0016020">
    <property type="term" value="C:membrane"/>
    <property type="evidence" value="ECO:0007669"/>
    <property type="project" value="UniProtKB-SubCell"/>
</dbReference>
<dbReference type="Pfam" id="PF02518">
    <property type="entry name" value="HATPase_c"/>
    <property type="match status" value="1"/>
</dbReference>
<dbReference type="Pfam" id="PF08448">
    <property type="entry name" value="PAS_4"/>
    <property type="match status" value="1"/>
</dbReference>
<dbReference type="SMART" id="SM00388">
    <property type="entry name" value="HisKA"/>
    <property type="match status" value="1"/>
</dbReference>
<dbReference type="Gene3D" id="1.10.287.130">
    <property type="match status" value="1"/>
</dbReference>
<dbReference type="GO" id="GO:0030295">
    <property type="term" value="F:protein kinase activator activity"/>
    <property type="evidence" value="ECO:0007669"/>
    <property type="project" value="TreeGrafter"/>
</dbReference>
<dbReference type="Gene3D" id="3.30.565.10">
    <property type="entry name" value="Histidine kinase-like ATPase, C-terminal domain"/>
    <property type="match status" value="1"/>
</dbReference>
<dbReference type="InterPro" id="IPR050351">
    <property type="entry name" value="BphY/WalK/GraS-like"/>
</dbReference>
<dbReference type="InterPro" id="IPR036097">
    <property type="entry name" value="HisK_dim/P_sf"/>
</dbReference>
<evidence type="ECO:0000259" key="7">
    <source>
        <dbReference type="PROSITE" id="PS50109"/>
    </source>
</evidence>
<dbReference type="CDD" id="cd00130">
    <property type="entry name" value="PAS"/>
    <property type="match status" value="1"/>
</dbReference>
<dbReference type="FunFam" id="3.30.565.10:FF:000006">
    <property type="entry name" value="Sensor histidine kinase WalK"/>
    <property type="match status" value="1"/>
</dbReference>
<dbReference type="GO" id="GO:0000155">
    <property type="term" value="F:phosphorelay sensor kinase activity"/>
    <property type="evidence" value="ECO:0007669"/>
    <property type="project" value="InterPro"/>
</dbReference>
<dbReference type="PROSITE" id="PS50109">
    <property type="entry name" value="HIS_KIN"/>
    <property type="match status" value="1"/>
</dbReference>
<protein>
    <recommendedName>
        <fullName evidence="2">histidine kinase</fullName>
        <ecNumber evidence="2">2.7.13.3</ecNumber>
    </recommendedName>
</protein>
<dbReference type="SMART" id="SM00091">
    <property type="entry name" value="PAS"/>
    <property type="match status" value="1"/>
</dbReference>
<dbReference type="InterPro" id="IPR035965">
    <property type="entry name" value="PAS-like_dom_sf"/>
</dbReference>
<evidence type="ECO:0000313" key="9">
    <source>
        <dbReference type="EMBL" id="PPC77179.1"/>
    </source>
</evidence>
<dbReference type="InterPro" id="IPR003594">
    <property type="entry name" value="HATPase_dom"/>
</dbReference>
<dbReference type="PANTHER" id="PTHR42878:SF15">
    <property type="entry name" value="BACTERIOPHYTOCHROME"/>
    <property type="match status" value="1"/>
</dbReference>
<dbReference type="EC" id="2.7.13.3" evidence="2"/>
<dbReference type="InterPro" id="IPR000014">
    <property type="entry name" value="PAS"/>
</dbReference>
<evidence type="ECO:0000256" key="1">
    <source>
        <dbReference type="ARBA" id="ARBA00000085"/>
    </source>
</evidence>
<evidence type="ECO:0000256" key="6">
    <source>
        <dbReference type="ARBA" id="ARBA00023136"/>
    </source>
</evidence>
<dbReference type="InterPro" id="IPR004358">
    <property type="entry name" value="Sig_transdc_His_kin-like_C"/>
</dbReference>
<dbReference type="Proteomes" id="UP000238196">
    <property type="component" value="Unassembled WGS sequence"/>
</dbReference>
<comment type="caution">
    <text evidence="9">The sequence shown here is derived from an EMBL/GenBank/DDBJ whole genome shotgun (WGS) entry which is preliminary data.</text>
</comment>
<dbReference type="GO" id="GO:0000156">
    <property type="term" value="F:phosphorelay response regulator activity"/>
    <property type="evidence" value="ECO:0007669"/>
    <property type="project" value="TreeGrafter"/>
</dbReference>
<feature type="domain" description="Histidine kinase" evidence="7">
    <location>
        <begin position="314"/>
        <end position="526"/>
    </location>
</feature>
<dbReference type="SUPFAM" id="SSF55785">
    <property type="entry name" value="PYP-like sensor domain (PAS domain)"/>
    <property type="match status" value="1"/>
</dbReference>
<keyword evidence="5 9" id="KW-0418">Kinase</keyword>
<accession>A0A2S5KRN1</accession>
<evidence type="ECO:0000256" key="5">
    <source>
        <dbReference type="ARBA" id="ARBA00022777"/>
    </source>
</evidence>